<dbReference type="Proteomes" id="UP000009877">
    <property type="component" value="Unassembled WGS sequence"/>
</dbReference>
<dbReference type="InterPro" id="IPR016162">
    <property type="entry name" value="Ald_DH_N"/>
</dbReference>
<evidence type="ECO:0000313" key="7">
    <source>
        <dbReference type="EMBL" id="EME36311.1"/>
    </source>
</evidence>
<evidence type="ECO:0000256" key="3">
    <source>
        <dbReference type="PROSITE-ProRule" id="PRU10007"/>
    </source>
</evidence>
<dbReference type="Gene3D" id="3.40.309.10">
    <property type="entry name" value="Aldehyde Dehydrogenase, Chain A, domain 2"/>
    <property type="match status" value="1"/>
</dbReference>
<dbReference type="PANTHER" id="PTHR43111:SF1">
    <property type="entry name" value="ALDEHYDE DEHYDROGENASE B-RELATED"/>
    <property type="match status" value="1"/>
</dbReference>
<evidence type="ECO:0000256" key="5">
    <source>
        <dbReference type="SAM" id="MobiDB-lite"/>
    </source>
</evidence>
<keyword evidence="8" id="KW-1185">Reference proteome</keyword>
<dbReference type="InterPro" id="IPR016161">
    <property type="entry name" value="Ald_DH/histidinol_DH"/>
</dbReference>
<dbReference type="PROSITE" id="PS00687">
    <property type="entry name" value="ALDEHYDE_DEHYDR_GLU"/>
    <property type="match status" value="1"/>
</dbReference>
<name>M2XB56_9MICC</name>
<dbReference type="Gene3D" id="3.40.605.10">
    <property type="entry name" value="Aldehyde Dehydrogenase, Chain A, domain 1"/>
    <property type="match status" value="1"/>
</dbReference>
<keyword evidence="2 4" id="KW-0560">Oxidoreductase</keyword>
<dbReference type="FunFam" id="3.40.309.10:FF:000012">
    <property type="entry name" value="Betaine aldehyde dehydrogenase"/>
    <property type="match status" value="1"/>
</dbReference>
<feature type="domain" description="Aldehyde dehydrogenase" evidence="6">
    <location>
        <begin position="54"/>
        <end position="520"/>
    </location>
</feature>
<dbReference type="CDD" id="cd07559">
    <property type="entry name" value="ALDH_ACDHII_AcoD-like"/>
    <property type="match status" value="1"/>
</dbReference>
<comment type="caution">
    <text evidence="7">The sequence shown here is derived from an EMBL/GenBank/DDBJ whole genome shotgun (WGS) entry which is preliminary data.</text>
</comment>
<evidence type="ECO:0000256" key="4">
    <source>
        <dbReference type="RuleBase" id="RU003345"/>
    </source>
</evidence>
<dbReference type="PANTHER" id="PTHR43111">
    <property type="entry name" value="ALDEHYDE DEHYDROGENASE B-RELATED"/>
    <property type="match status" value="1"/>
</dbReference>
<feature type="region of interest" description="Disordered" evidence="5">
    <location>
        <begin position="1"/>
        <end position="30"/>
    </location>
</feature>
<organism evidence="7 8">
    <name type="scientific">Kocuria palustris PEL</name>
    <dbReference type="NCBI Taxonomy" id="1236550"/>
    <lineage>
        <taxon>Bacteria</taxon>
        <taxon>Bacillati</taxon>
        <taxon>Actinomycetota</taxon>
        <taxon>Actinomycetes</taxon>
        <taxon>Micrococcales</taxon>
        <taxon>Micrococcaceae</taxon>
        <taxon>Kocuria</taxon>
    </lineage>
</organism>
<accession>M2XB56</accession>
<sequence>MCECAADHIGDASSSRSSPRESKEPPMTVYAHPGQPDAKVEFKSRYEHFIGGKWTPPVKGQYFEDITPVTGKAFAEVGRGTAEDIEAALDAAWSAAPSWNASTPTQRALMLNRIADRMEENLEKIAVAETWDNGKPVRECLNADIPLAIDHFRYFAGAIRAQEGSLSQLDEDTVAYHFHEPLGVVGQIIPWNFPILMGVWKLAPALAAGNCVVLKPAEQTPVSLLVVMELIQDLVPDGVINIVNGFGVECGKPLASNPRIRKIAFTGETTTGRLIMQYASENIIPVTLELGGKSPNIFFEDIAQEKDGFYDKALEGFAFFGLNQGEVCTCPSRALVQKSIYDDFVAAGVERVQKMVQGDPLDTDTMVGAQASTDQLEKIVSYLDIGKKEGAEVLTGGERLELPGDLAGGYYVKPTIFAGTNDMRIFQEEIFGPVLSLTSFQDYDDAIRIANDTLYGLGAGVWARSANTCYRAGRAIQAGRVWVNQYHNYPAHSAFGGYKSSGIGRENHLMMLDHYQQTKNMLVSYSEKAQGFF</sequence>
<reference evidence="7 8" key="1">
    <citation type="journal article" date="2014" name="Genome Announc.">
        <title>Draft Genome Sequence of Kocuria palustris PEL.</title>
        <authorList>
            <person name="Sharma G."/>
            <person name="Khatri I."/>
            <person name="Subramanian S."/>
        </authorList>
    </citation>
    <scope>NUCLEOTIDE SEQUENCE [LARGE SCALE GENOMIC DNA]</scope>
    <source>
        <strain evidence="7 8">PEL</strain>
    </source>
</reference>
<dbReference type="STRING" id="71999.KPaMU14_08950"/>
<dbReference type="EMBL" id="ANHZ02000016">
    <property type="protein sequence ID" value="EME36311.1"/>
    <property type="molecule type" value="Genomic_DNA"/>
</dbReference>
<dbReference type="InterPro" id="IPR029510">
    <property type="entry name" value="Ald_DH_CS_GLU"/>
</dbReference>
<evidence type="ECO:0000313" key="8">
    <source>
        <dbReference type="Proteomes" id="UP000009877"/>
    </source>
</evidence>
<protein>
    <submittedName>
        <fullName evidence="7">Aldehyde dehydrogenase</fullName>
    </submittedName>
</protein>
<dbReference type="FunFam" id="3.40.605.10:FF:000001">
    <property type="entry name" value="Aldehyde dehydrogenase 1"/>
    <property type="match status" value="1"/>
</dbReference>
<feature type="compositionally biased region" description="Basic and acidic residues" evidence="5">
    <location>
        <begin position="1"/>
        <end position="10"/>
    </location>
</feature>
<gene>
    <name evidence="7" type="ORF">C884_00602</name>
</gene>
<dbReference type="Pfam" id="PF00171">
    <property type="entry name" value="Aldedh"/>
    <property type="match status" value="1"/>
</dbReference>
<dbReference type="SUPFAM" id="SSF53720">
    <property type="entry name" value="ALDH-like"/>
    <property type="match status" value="1"/>
</dbReference>
<dbReference type="GO" id="GO:0016620">
    <property type="term" value="F:oxidoreductase activity, acting on the aldehyde or oxo group of donors, NAD or NADP as acceptor"/>
    <property type="evidence" value="ECO:0007669"/>
    <property type="project" value="InterPro"/>
</dbReference>
<comment type="similarity">
    <text evidence="1 4">Belongs to the aldehyde dehydrogenase family.</text>
</comment>
<dbReference type="AlphaFoldDB" id="M2XB56"/>
<evidence type="ECO:0000256" key="1">
    <source>
        <dbReference type="ARBA" id="ARBA00009986"/>
    </source>
</evidence>
<feature type="active site" evidence="3">
    <location>
        <position position="289"/>
    </location>
</feature>
<proteinExistence type="inferred from homology"/>
<evidence type="ECO:0000256" key="2">
    <source>
        <dbReference type="ARBA" id="ARBA00023002"/>
    </source>
</evidence>
<dbReference type="InterPro" id="IPR016163">
    <property type="entry name" value="Ald_DH_C"/>
</dbReference>
<evidence type="ECO:0000259" key="6">
    <source>
        <dbReference type="Pfam" id="PF00171"/>
    </source>
</evidence>
<dbReference type="InterPro" id="IPR015590">
    <property type="entry name" value="Aldehyde_DH_dom"/>
</dbReference>